<keyword evidence="2" id="KW-0812">Transmembrane</keyword>
<comment type="caution">
    <text evidence="12">The sequence shown here is derived from an EMBL/GenBank/DDBJ whole genome shotgun (WGS) entry which is preliminary data.</text>
</comment>
<keyword evidence="3 8" id="KW-0732">Signal</keyword>
<evidence type="ECO:0000256" key="5">
    <source>
        <dbReference type="RuleBase" id="RU004003"/>
    </source>
</evidence>
<dbReference type="PROSITE" id="PS51257">
    <property type="entry name" value="PROKAR_LIPOPROTEIN"/>
    <property type="match status" value="1"/>
</dbReference>
<feature type="domain" description="Type II/III secretion system secretin-like" evidence="9">
    <location>
        <begin position="574"/>
        <end position="735"/>
    </location>
</feature>
<keyword evidence="13" id="KW-1185">Reference proteome</keyword>
<keyword evidence="6" id="KW-0813">Transport</keyword>
<dbReference type="EMBL" id="JAUSVL010000001">
    <property type="protein sequence ID" value="MDQ0288454.1"/>
    <property type="molecule type" value="Genomic_DNA"/>
</dbReference>
<dbReference type="GO" id="GO:0009306">
    <property type="term" value="P:protein secretion"/>
    <property type="evidence" value="ECO:0007669"/>
    <property type="project" value="InterPro"/>
</dbReference>
<dbReference type="InterPro" id="IPR050810">
    <property type="entry name" value="Bact_Secretion_Sys_Channel"/>
</dbReference>
<dbReference type="GO" id="GO:0009279">
    <property type="term" value="C:cell outer membrane"/>
    <property type="evidence" value="ECO:0007669"/>
    <property type="project" value="UniProtKB-SubCell"/>
</dbReference>
<evidence type="ECO:0000256" key="6">
    <source>
        <dbReference type="RuleBase" id="RU004004"/>
    </source>
</evidence>
<dbReference type="InterPro" id="IPR005644">
    <property type="entry name" value="NolW-like"/>
</dbReference>
<evidence type="ECO:0000313" key="13">
    <source>
        <dbReference type="Proteomes" id="UP001238163"/>
    </source>
</evidence>
<evidence type="ECO:0000259" key="10">
    <source>
        <dbReference type="Pfam" id="PF03958"/>
    </source>
</evidence>
<dbReference type="Pfam" id="PF03958">
    <property type="entry name" value="Secretin_N"/>
    <property type="match status" value="2"/>
</dbReference>
<evidence type="ECO:0000256" key="1">
    <source>
        <dbReference type="ARBA" id="ARBA00004370"/>
    </source>
</evidence>
<evidence type="ECO:0000256" key="2">
    <source>
        <dbReference type="ARBA" id="ARBA00022692"/>
    </source>
</evidence>
<dbReference type="PANTHER" id="PTHR30332:SF24">
    <property type="entry name" value="SECRETIN GSPD-RELATED"/>
    <property type="match status" value="1"/>
</dbReference>
<dbReference type="PRINTS" id="PR00811">
    <property type="entry name" value="BCTERIALGSPD"/>
</dbReference>
<feature type="region of interest" description="Disordered" evidence="7">
    <location>
        <begin position="385"/>
        <end position="452"/>
    </location>
</feature>
<evidence type="ECO:0000256" key="7">
    <source>
        <dbReference type="SAM" id="MobiDB-lite"/>
    </source>
</evidence>
<dbReference type="InterPro" id="IPR049371">
    <property type="entry name" value="GspD-like_N0"/>
</dbReference>
<sequence>MIRKLLTQTLSRTSLALAVALTLFAAGCKTTDNTAAEAPGEKKPLPFQNLKTQKAELLDDSPLAVDTQAVTEITGPERSMTLPSRTQTTSSPGSTSEYPDNLIKGVTAPDTNLKVELIFDAATVDEVVAAFAAPELLNFSYLVDPAVKGAVTMTVKSEMTARDAWATFEHILWLSGAYASQNPGFIHILPFERMPKERRIFADHEVQPNVEVHFAIIRNKKSADVLTNLKPFMTDGASITDLTDANTLVIVDAPANMHKLKELIARLDNKGEREWPVRCFLCREVDAEELATELQTLLPVLGMPVAAATGPSGGAIKITPLPRLRTVVVSAALDEVLEEVATWVKTLDRSDMLDKEEIFFYNVHHSTVENLSAALGAFFNTVTTTGPSSVSTTKSTSSRASATSGSTPNTNNTTSTQNTTRSSSSNTSNSRNTRSGSTTTSSRDKDEDASTVNKTVFDTEVTVFTDEESNRLTVKTTPRTWNMIKVFLSRQDVPPRQVAIQAIITEITLNKSNEYGLSYSFSKLVDSKEDALMGALLGAGGIPADLTKWTTNEGIGLLLRDNNNDPLALIKAVAGDENTRVLSEPQVIVRSGATAELQVGESISVPSESTSYSSSSDFRTNYEYVETGVIMTVTPYITAGNDVRLEVQQEVSDAKDRGTTNTIPPDIIKKTMSTELVVPDNSTLMMGGMIKNKTNEVRYGIPLLMDIPWVGRIFGSNYKTVTRSELLVLITVNVIDNSNPQEELIRRYKASLEEIEKRDMVMY</sequence>
<evidence type="ECO:0000259" key="9">
    <source>
        <dbReference type="Pfam" id="PF00263"/>
    </source>
</evidence>
<comment type="similarity">
    <text evidence="5">Belongs to the bacterial secretin family.</text>
</comment>
<accession>A0AAE3VDX5</accession>
<feature type="region of interest" description="Disordered" evidence="7">
    <location>
        <begin position="74"/>
        <end position="101"/>
    </location>
</feature>
<evidence type="ECO:0000313" key="12">
    <source>
        <dbReference type="EMBL" id="MDQ0288454.1"/>
    </source>
</evidence>
<feature type="signal peptide" evidence="8">
    <location>
        <begin position="1"/>
        <end position="25"/>
    </location>
</feature>
<feature type="compositionally biased region" description="Polar residues" evidence="7">
    <location>
        <begin position="81"/>
        <end position="98"/>
    </location>
</feature>
<evidence type="ECO:0000256" key="8">
    <source>
        <dbReference type="SAM" id="SignalP"/>
    </source>
</evidence>
<reference evidence="12" key="1">
    <citation type="submission" date="2023-07" db="EMBL/GenBank/DDBJ databases">
        <title>Genomic Encyclopedia of Type Strains, Phase IV (KMG-IV): sequencing the most valuable type-strain genomes for metagenomic binning, comparative biology and taxonomic classification.</title>
        <authorList>
            <person name="Goeker M."/>
        </authorList>
    </citation>
    <scope>NUCLEOTIDE SEQUENCE</scope>
    <source>
        <strain evidence="12">DSM 24202</strain>
    </source>
</reference>
<evidence type="ECO:0000256" key="4">
    <source>
        <dbReference type="ARBA" id="ARBA00023136"/>
    </source>
</evidence>
<evidence type="ECO:0000259" key="11">
    <source>
        <dbReference type="Pfam" id="PF21305"/>
    </source>
</evidence>
<proteinExistence type="inferred from homology"/>
<feature type="domain" description="GspD-like N0" evidence="11">
    <location>
        <begin position="119"/>
        <end position="185"/>
    </location>
</feature>
<dbReference type="GO" id="GO:0015627">
    <property type="term" value="C:type II protein secretion system complex"/>
    <property type="evidence" value="ECO:0007669"/>
    <property type="project" value="TreeGrafter"/>
</dbReference>
<feature type="chain" id="PRO_5042196116" evidence="8">
    <location>
        <begin position="26"/>
        <end position="763"/>
    </location>
</feature>
<dbReference type="AlphaFoldDB" id="A0AAE3VDX5"/>
<comment type="subcellular location">
    <subcellularLocation>
        <location evidence="6">Cell outer membrane</location>
    </subcellularLocation>
    <subcellularLocation>
        <location evidence="1">Membrane</location>
    </subcellularLocation>
</comment>
<dbReference type="Pfam" id="PF00263">
    <property type="entry name" value="Secretin"/>
    <property type="match status" value="1"/>
</dbReference>
<feature type="compositionally biased region" description="Low complexity" evidence="7">
    <location>
        <begin position="385"/>
        <end position="441"/>
    </location>
</feature>
<evidence type="ECO:0000256" key="3">
    <source>
        <dbReference type="ARBA" id="ARBA00022729"/>
    </source>
</evidence>
<gene>
    <name evidence="12" type="ORF">J3R75_000561</name>
</gene>
<dbReference type="RefSeq" id="WP_307259783.1">
    <property type="nucleotide sequence ID" value="NZ_JAUSVL010000001.1"/>
</dbReference>
<organism evidence="12 13">
    <name type="scientific">Oligosphaera ethanolica</name>
    <dbReference type="NCBI Taxonomy" id="760260"/>
    <lineage>
        <taxon>Bacteria</taxon>
        <taxon>Pseudomonadati</taxon>
        <taxon>Lentisphaerota</taxon>
        <taxon>Oligosphaeria</taxon>
        <taxon>Oligosphaerales</taxon>
        <taxon>Oligosphaeraceae</taxon>
        <taxon>Oligosphaera</taxon>
    </lineage>
</organism>
<dbReference type="InterPro" id="IPR004846">
    <property type="entry name" value="T2SS/T3SS_dom"/>
</dbReference>
<dbReference type="Pfam" id="PF21305">
    <property type="entry name" value="type_II_gspD_N0"/>
    <property type="match status" value="1"/>
</dbReference>
<dbReference type="PANTHER" id="PTHR30332">
    <property type="entry name" value="PROBABLE GENERAL SECRETION PATHWAY PROTEIN D"/>
    <property type="match status" value="1"/>
</dbReference>
<keyword evidence="4" id="KW-0472">Membrane</keyword>
<protein>
    <submittedName>
        <fullName evidence="12">General secretion pathway protein D</fullName>
    </submittedName>
</protein>
<feature type="domain" description="NolW-like" evidence="10">
    <location>
        <begin position="218"/>
        <end position="271"/>
    </location>
</feature>
<name>A0AAE3VDX5_9BACT</name>
<feature type="domain" description="NolW-like" evidence="10">
    <location>
        <begin position="285"/>
        <end position="350"/>
    </location>
</feature>
<dbReference type="Proteomes" id="UP001238163">
    <property type="component" value="Unassembled WGS sequence"/>
</dbReference>
<dbReference type="InterPro" id="IPR038591">
    <property type="entry name" value="NolW-like_sf"/>
</dbReference>
<dbReference type="Gene3D" id="3.30.1370.120">
    <property type="match status" value="2"/>
</dbReference>
<dbReference type="InterPro" id="IPR001775">
    <property type="entry name" value="GspD/PilQ"/>
</dbReference>